<dbReference type="InterPro" id="IPR002048">
    <property type="entry name" value="EF_hand_dom"/>
</dbReference>
<protein>
    <submittedName>
        <fullName evidence="7">Centrin-1</fullName>
    </submittedName>
</protein>
<evidence type="ECO:0000256" key="5">
    <source>
        <dbReference type="ARBA" id="ARBA00022837"/>
    </source>
</evidence>
<dbReference type="SUPFAM" id="SSF47473">
    <property type="entry name" value="EF-hand"/>
    <property type="match status" value="1"/>
</dbReference>
<dbReference type="GO" id="GO:0048306">
    <property type="term" value="F:calcium-dependent protein binding"/>
    <property type="evidence" value="ECO:0007669"/>
    <property type="project" value="UniProtKB-ARBA"/>
</dbReference>
<evidence type="ECO:0000256" key="2">
    <source>
        <dbReference type="ARBA" id="ARBA00022490"/>
    </source>
</evidence>
<organism evidence="7 8">
    <name type="scientific">Tetrabaena socialis</name>
    <dbReference type="NCBI Taxonomy" id="47790"/>
    <lineage>
        <taxon>Eukaryota</taxon>
        <taxon>Viridiplantae</taxon>
        <taxon>Chlorophyta</taxon>
        <taxon>core chlorophytes</taxon>
        <taxon>Chlorophyceae</taxon>
        <taxon>CS clade</taxon>
        <taxon>Chlamydomonadales</taxon>
        <taxon>Tetrabaenaceae</taxon>
        <taxon>Tetrabaena</taxon>
    </lineage>
</organism>
<dbReference type="PANTHER" id="PTHR46212:SF3">
    <property type="entry name" value="GH27120P"/>
    <property type="match status" value="1"/>
</dbReference>
<dbReference type="EMBL" id="PGGS01000022">
    <property type="protein sequence ID" value="PNH11764.1"/>
    <property type="molecule type" value="Genomic_DNA"/>
</dbReference>
<dbReference type="PROSITE" id="PS50222">
    <property type="entry name" value="EF_HAND_2"/>
    <property type="match status" value="2"/>
</dbReference>
<dbReference type="Pfam" id="PF13499">
    <property type="entry name" value="EF-hand_7"/>
    <property type="match status" value="1"/>
</dbReference>
<comment type="subcellular location">
    <subcellularLocation>
        <location evidence="1">Cytoplasm</location>
    </subcellularLocation>
</comment>
<dbReference type="PANTHER" id="PTHR46212">
    <property type="entry name" value="PEFLIN"/>
    <property type="match status" value="1"/>
</dbReference>
<sequence length="206" mass="22409">MEQPTDPKSWEEECLGARPALAGSPVDHYVRGTKRFSKAGAGAGAAVLEGTPAGRELTFRIAYAQAKTWSLTHKRQLSPIPLPEAIERRIRQWFELVDDDGSGQLDAAELEFALKASGIPASASAILEIIKLFDFDKDGEIAWREFHHFLCYEVMADKDPLGAEYVLPSGLALPIGSMIGAIRRRKLLSDVERPGSSRDGGSAAFA</sequence>
<comment type="caution">
    <text evidence="7">The sequence shown here is derived from an EMBL/GenBank/DDBJ whole genome shotgun (WGS) entry which is preliminary data.</text>
</comment>
<dbReference type="Proteomes" id="UP000236333">
    <property type="component" value="Unassembled WGS sequence"/>
</dbReference>
<dbReference type="SMART" id="SM00054">
    <property type="entry name" value="EFh"/>
    <property type="match status" value="2"/>
</dbReference>
<dbReference type="GO" id="GO:0005737">
    <property type="term" value="C:cytoplasm"/>
    <property type="evidence" value="ECO:0007669"/>
    <property type="project" value="UniProtKB-SubCell"/>
</dbReference>
<keyword evidence="4" id="KW-0677">Repeat</keyword>
<dbReference type="Gene3D" id="1.10.238.10">
    <property type="entry name" value="EF-hand"/>
    <property type="match status" value="1"/>
</dbReference>
<gene>
    <name evidence="7" type="ORF">TSOC_001363</name>
</gene>
<evidence type="ECO:0000313" key="7">
    <source>
        <dbReference type="EMBL" id="PNH11764.1"/>
    </source>
</evidence>
<dbReference type="InterPro" id="IPR018247">
    <property type="entry name" value="EF_Hand_1_Ca_BS"/>
</dbReference>
<keyword evidence="8" id="KW-1185">Reference proteome</keyword>
<feature type="domain" description="EF-hand" evidence="6">
    <location>
        <begin position="85"/>
        <end position="120"/>
    </location>
</feature>
<dbReference type="InterPro" id="IPR011992">
    <property type="entry name" value="EF-hand-dom_pair"/>
</dbReference>
<evidence type="ECO:0000256" key="1">
    <source>
        <dbReference type="ARBA" id="ARBA00004496"/>
    </source>
</evidence>
<evidence type="ECO:0000256" key="3">
    <source>
        <dbReference type="ARBA" id="ARBA00022723"/>
    </source>
</evidence>
<keyword evidence="3" id="KW-0479">Metal-binding</keyword>
<dbReference type="PROSITE" id="PS00018">
    <property type="entry name" value="EF_HAND_1"/>
    <property type="match status" value="2"/>
</dbReference>
<keyword evidence="2" id="KW-0963">Cytoplasm</keyword>
<dbReference type="GO" id="GO:0005509">
    <property type="term" value="F:calcium ion binding"/>
    <property type="evidence" value="ECO:0007669"/>
    <property type="project" value="InterPro"/>
</dbReference>
<evidence type="ECO:0000256" key="4">
    <source>
        <dbReference type="ARBA" id="ARBA00022737"/>
    </source>
</evidence>
<dbReference type="OrthoDB" id="186625at2759"/>
<dbReference type="AlphaFoldDB" id="A0A2J8AGX2"/>
<feature type="domain" description="EF-hand" evidence="6">
    <location>
        <begin position="121"/>
        <end position="156"/>
    </location>
</feature>
<evidence type="ECO:0000313" key="8">
    <source>
        <dbReference type="Proteomes" id="UP000236333"/>
    </source>
</evidence>
<accession>A0A2J8AGX2</accession>
<dbReference type="InterPro" id="IPR051426">
    <property type="entry name" value="Peflin/Sorcin_CaBP"/>
</dbReference>
<evidence type="ECO:0000259" key="6">
    <source>
        <dbReference type="PROSITE" id="PS50222"/>
    </source>
</evidence>
<name>A0A2J8AGX2_9CHLO</name>
<keyword evidence="5" id="KW-0106">Calcium</keyword>
<proteinExistence type="predicted"/>
<reference evidence="7 8" key="1">
    <citation type="journal article" date="2017" name="Mol. Biol. Evol.">
        <title>The 4-celled Tetrabaena socialis nuclear genome reveals the essential components for genetic control of cell number at the origin of multicellularity in the volvocine lineage.</title>
        <authorList>
            <person name="Featherston J."/>
            <person name="Arakaki Y."/>
            <person name="Hanschen E.R."/>
            <person name="Ferris P.J."/>
            <person name="Michod R.E."/>
            <person name="Olson B.J.S.C."/>
            <person name="Nozaki H."/>
            <person name="Durand P.M."/>
        </authorList>
    </citation>
    <scope>NUCLEOTIDE SEQUENCE [LARGE SCALE GENOMIC DNA]</scope>
    <source>
        <strain evidence="7 8">NIES-571</strain>
    </source>
</reference>